<name>A0A8B8BJQ7_CRAVI</name>
<feature type="transmembrane region" description="Helical" evidence="1">
    <location>
        <begin position="129"/>
        <end position="149"/>
    </location>
</feature>
<gene>
    <name evidence="3" type="primary">LOC111110752</name>
</gene>
<protein>
    <submittedName>
        <fullName evidence="3">Uncharacterized protein LOC111110752 isoform X2</fullName>
    </submittedName>
</protein>
<dbReference type="AlphaFoldDB" id="A0A8B8BJQ7"/>
<evidence type="ECO:0000313" key="2">
    <source>
        <dbReference type="Proteomes" id="UP000694844"/>
    </source>
</evidence>
<evidence type="ECO:0000313" key="3">
    <source>
        <dbReference type="RefSeq" id="XP_022303074.1"/>
    </source>
</evidence>
<evidence type="ECO:0000256" key="1">
    <source>
        <dbReference type="SAM" id="Phobius"/>
    </source>
</evidence>
<proteinExistence type="predicted"/>
<feature type="transmembrane region" description="Helical" evidence="1">
    <location>
        <begin position="97"/>
        <end position="117"/>
    </location>
</feature>
<organism evidence="2 3">
    <name type="scientific">Crassostrea virginica</name>
    <name type="common">Eastern oyster</name>
    <dbReference type="NCBI Taxonomy" id="6565"/>
    <lineage>
        <taxon>Eukaryota</taxon>
        <taxon>Metazoa</taxon>
        <taxon>Spiralia</taxon>
        <taxon>Lophotrochozoa</taxon>
        <taxon>Mollusca</taxon>
        <taxon>Bivalvia</taxon>
        <taxon>Autobranchia</taxon>
        <taxon>Pteriomorphia</taxon>
        <taxon>Ostreida</taxon>
        <taxon>Ostreoidea</taxon>
        <taxon>Ostreidae</taxon>
        <taxon>Crassostrea</taxon>
    </lineage>
</organism>
<keyword evidence="1" id="KW-1133">Transmembrane helix</keyword>
<sequence>MADFREAFEDFQEEFKVQSRLSSIFGISTTLIFVFRIVLTVLSIVLLSWLEELSKVTPCELKTALDSIYLKNTTNLCKYNIIGTDIEETMRFLNGYIYLKLTFPVFFLICWLYKHAFCVRYIRERRCRFACLFWILFVICECLATIFLVNVGHLQSVISEAKKQQTDTDYVQLQTKMVSSLEKHYTSEHINNSDEISAGWNNFFIKGCIGRIKEMSVVNIEEYTIRMVTTSISLLVLCEVMDRFIYGICLICWFIYKNTFHKKWRPDRFRPYALSGFTNDIGRL</sequence>
<keyword evidence="1" id="KW-0472">Membrane</keyword>
<keyword evidence="1" id="KW-0812">Transmembrane</keyword>
<keyword evidence="2" id="KW-1185">Reference proteome</keyword>
<feature type="transmembrane region" description="Helical" evidence="1">
    <location>
        <begin position="21"/>
        <end position="50"/>
    </location>
</feature>
<dbReference type="RefSeq" id="XP_022303074.1">
    <property type="nucleotide sequence ID" value="XM_022447366.1"/>
</dbReference>
<feature type="transmembrane region" description="Helical" evidence="1">
    <location>
        <begin position="232"/>
        <end position="256"/>
    </location>
</feature>
<dbReference type="OrthoDB" id="6133340at2759"/>
<dbReference type="GeneID" id="111110752"/>
<dbReference type="Proteomes" id="UP000694844">
    <property type="component" value="Chromosome 9"/>
</dbReference>
<reference evidence="3" key="1">
    <citation type="submission" date="2025-08" db="UniProtKB">
        <authorList>
            <consortium name="RefSeq"/>
        </authorList>
    </citation>
    <scope>IDENTIFICATION</scope>
    <source>
        <tissue evidence="3">Whole sample</tissue>
    </source>
</reference>
<accession>A0A8B8BJQ7</accession>